<dbReference type="PROSITE" id="PS50969">
    <property type="entry name" value="FCP1"/>
    <property type="match status" value="1"/>
</dbReference>
<dbReference type="InterPro" id="IPR036412">
    <property type="entry name" value="HAD-like_sf"/>
</dbReference>
<evidence type="ECO:0000313" key="4">
    <source>
        <dbReference type="EMBL" id="CAA2629288.1"/>
    </source>
</evidence>
<dbReference type="SMART" id="SM00577">
    <property type="entry name" value="CPDc"/>
    <property type="match status" value="1"/>
</dbReference>
<comment type="subcellular location">
    <subcellularLocation>
        <location evidence="1">Mitochondrion inner membrane</location>
        <topology evidence="1">Single-pass membrane protein</topology>
    </subcellularLocation>
</comment>
<evidence type="ECO:0000313" key="5">
    <source>
        <dbReference type="EMBL" id="CAA7405416.1"/>
    </source>
</evidence>
<comment type="subunit">
    <text evidence="1">Component of the TIM23 complex.</text>
</comment>
<evidence type="ECO:0000256" key="1">
    <source>
        <dbReference type="RuleBase" id="RU365079"/>
    </source>
</evidence>
<feature type="region of interest" description="Disordered" evidence="2">
    <location>
        <begin position="1"/>
        <end position="24"/>
    </location>
</feature>
<evidence type="ECO:0000313" key="6">
    <source>
        <dbReference type="Proteomes" id="UP000663760"/>
    </source>
</evidence>
<organism evidence="5 6">
    <name type="scientific">Spirodela intermedia</name>
    <name type="common">Intermediate duckweed</name>
    <dbReference type="NCBI Taxonomy" id="51605"/>
    <lineage>
        <taxon>Eukaryota</taxon>
        <taxon>Viridiplantae</taxon>
        <taxon>Streptophyta</taxon>
        <taxon>Embryophyta</taxon>
        <taxon>Tracheophyta</taxon>
        <taxon>Spermatophyta</taxon>
        <taxon>Magnoliopsida</taxon>
        <taxon>Liliopsida</taxon>
        <taxon>Araceae</taxon>
        <taxon>Lemnoideae</taxon>
        <taxon>Spirodela</taxon>
    </lineage>
</organism>
<dbReference type="Pfam" id="PF03031">
    <property type="entry name" value="NIF"/>
    <property type="match status" value="2"/>
</dbReference>
<sequence length="331" mass="36624">MSALSVRPEGPPRGGGKAPAASEEDDDLAIRIERLGLSPPGGKKLLILDLNGLLVHTIFQSRGDITSVPSSREPDFIVGRKYVFKRPFCDEFLRFCFASFHVAVWSSATRCVRAVCSSDAKHRGTADSLPRWEFNGILCSRRNVLGTIECVLGALVDRLLFIWDQSKCTDTGFKTLENENKPLFMKELGKLWDERRSFSPKNTLLVDDTPYKALLNPPNTAIFPKPYEASHTEDTDLSKFLLPSVTSVLIHTTTLLMTTLVVIDVGPGGEIRNFLEGLAAADAEVPSYVASHSLGQEPITTAHRDWNFYSRVVTRWNRTSTPTTGRATDAP</sequence>
<dbReference type="PANTHER" id="PTHR12210">
    <property type="entry name" value="DULLARD PROTEIN PHOSPHATASE"/>
    <property type="match status" value="1"/>
</dbReference>
<dbReference type="InterPro" id="IPR004274">
    <property type="entry name" value="FCP1_dom"/>
</dbReference>
<evidence type="ECO:0000259" key="3">
    <source>
        <dbReference type="PROSITE" id="PS50969"/>
    </source>
</evidence>
<dbReference type="AlphaFoldDB" id="A0A7I8L6Z3"/>
<dbReference type="EMBL" id="LR743598">
    <property type="protein sequence ID" value="CAA2629288.1"/>
    <property type="molecule type" value="Genomic_DNA"/>
</dbReference>
<keyword evidence="1" id="KW-0653">Protein transport</keyword>
<comment type="function">
    <text evidence="1">Essential component of the TIM23 complex, a complex that mediates the translocation of transit peptide-containing proteins across the mitochondrial inner membrane.</text>
</comment>
<dbReference type="InterPro" id="IPR050365">
    <property type="entry name" value="TIM50"/>
</dbReference>
<dbReference type="SUPFAM" id="SSF56784">
    <property type="entry name" value="HAD-like"/>
    <property type="match status" value="1"/>
</dbReference>
<dbReference type="GO" id="GO:0015031">
    <property type="term" value="P:protein transport"/>
    <property type="evidence" value="ECO:0007669"/>
    <property type="project" value="UniProtKB-KW"/>
</dbReference>
<dbReference type="EMBL" id="LR746274">
    <property type="protein sequence ID" value="CAA7405416.1"/>
    <property type="molecule type" value="Genomic_DNA"/>
</dbReference>
<accession>A0A7I8L6Z3</accession>
<keyword evidence="1" id="KW-0496">Mitochondrion</keyword>
<keyword evidence="1" id="KW-0813">Transport</keyword>
<reference evidence="5" key="1">
    <citation type="submission" date="2020-02" db="EMBL/GenBank/DDBJ databases">
        <authorList>
            <person name="Scholz U."/>
            <person name="Mascher M."/>
            <person name="Fiebig A."/>
        </authorList>
    </citation>
    <scope>NUCLEOTIDE SEQUENCE</scope>
</reference>
<feature type="domain" description="FCP1 homology" evidence="3">
    <location>
        <begin position="39"/>
        <end position="248"/>
    </location>
</feature>
<keyword evidence="6" id="KW-1185">Reference proteome</keyword>
<keyword evidence="1" id="KW-0811">Translocation</keyword>
<keyword evidence="1" id="KW-0809">Transit peptide</keyword>
<protein>
    <recommendedName>
        <fullName evidence="1">Mitochondrial import inner membrane translocase subunit TIM50</fullName>
    </recommendedName>
</protein>
<comment type="similarity">
    <text evidence="1">Belongs to the TIM50 family.</text>
</comment>
<dbReference type="Proteomes" id="UP000663760">
    <property type="component" value="Chromosome 11"/>
</dbReference>
<evidence type="ECO:0000256" key="2">
    <source>
        <dbReference type="SAM" id="MobiDB-lite"/>
    </source>
</evidence>
<dbReference type="InterPro" id="IPR023214">
    <property type="entry name" value="HAD_sf"/>
</dbReference>
<dbReference type="OrthoDB" id="1711508at2759"/>
<dbReference type="Gene3D" id="3.40.50.1000">
    <property type="entry name" value="HAD superfamily/HAD-like"/>
    <property type="match status" value="1"/>
</dbReference>
<dbReference type="GO" id="GO:0005744">
    <property type="term" value="C:TIM23 mitochondrial import inner membrane translocase complex"/>
    <property type="evidence" value="ECO:0007669"/>
    <property type="project" value="UniProtKB-UniRule"/>
</dbReference>
<gene>
    <name evidence="4" type="ORF">SI7747_11014926</name>
    <name evidence="5" type="ORF">SI8410_11016094</name>
</gene>
<proteinExistence type="inferred from homology"/>
<name>A0A7I8L6Z3_SPIIN</name>